<evidence type="ECO:0000313" key="5">
    <source>
        <dbReference type="EMBL" id="MCA9384000.1"/>
    </source>
</evidence>
<dbReference type="EMBL" id="JAGQLK010000206">
    <property type="protein sequence ID" value="MCA9384000.1"/>
    <property type="molecule type" value="Genomic_DNA"/>
</dbReference>
<feature type="domain" description="DNA replication/recombination mediator RecO N-terminal" evidence="4">
    <location>
        <begin position="1"/>
        <end position="77"/>
    </location>
</feature>
<reference evidence="5" key="1">
    <citation type="submission" date="2020-04" db="EMBL/GenBank/DDBJ databases">
        <authorList>
            <person name="Zhang T."/>
        </authorList>
    </citation>
    <scope>NUCLEOTIDE SEQUENCE</scope>
    <source>
        <strain evidence="5">HKST-UBA14</strain>
    </source>
</reference>
<dbReference type="Proteomes" id="UP000783287">
    <property type="component" value="Unassembled WGS sequence"/>
</dbReference>
<comment type="caution">
    <text evidence="5">The sequence shown here is derived from an EMBL/GenBank/DDBJ whole genome shotgun (WGS) entry which is preliminary data.</text>
</comment>
<dbReference type="SUPFAM" id="SSF50249">
    <property type="entry name" value="Nucleic acid-binding proteins"/>
    <property type="match status" value="1"/>
</dbReference>
<dbReference type="Pfam" id="PF11967">
    <property type="entry name" value="RecO_N"/>
    <property type="match status" value="1"/>
</dbReference>
<dbReference type="InterPro" id="IPR012340">
    <property type="entry name" value="NA-bd_OB-fold"/>
</dbReference>
<evidence type="ECO:0000256" key="1">
    <source>
        <dbReference type="ARBA" id="ARBA00022763"/>
    </source>
</evidence>
<dbReference type="GO" id="GO:0006302">
    <property type="term" value="P:double-strand break repair"/>
    <property type="evidence" value="ECO:0007669"/>
    <property type="project" value="TreeGrafter"/>
</dbReference>
<evidence type="ECO:0000259" key="4">
    <source>
        <dbReference type="Pfam" id="PF11967"/>
    </source>
</evidence>
<feature type="non-terminal residue" evidence="5">
    <location>
        <position position="139"/>
    </location>
</feature>
<dbReference type="GO" id="GO:0043590">
    <property type="term" value="C:bacterial nucleoid"/>
    <property type="evidence" value="ECO:0007669"/>
    <property type="project" value="TreeGrafter"/>
</dbReference>
<gene>
    <name evidence="5" type="primary">recO</name>
    <name evidence="5" type="ORF">KC909_06590</name>
</gene>
<evidence type="ECO:0000256" key="2">
    <source>
        <dbReference type="ARBA" id="ARBA00023172"/>
    </source>
</evidence>
<dbReference type="NCBIfam" id="TIGR00613">
    <property type="entry name" value="reco"/>
    <property type="match status" value="1"/>
</dbReference>
<evidence type="ECO:0000256" key="3">
    <source>
        <dbReference type="ARBA" id="ARBA00023204"/>
    </source>
</evidence>
<dbReference type="InterPro" id="IPR022572">
    <property type="entry name" value="DNA_rep/recomb_RecO_N"/>
</dbReference>
<dbReference type="PANTHER" id="PTHR33991">
    <property type="entry name" value="DNA REPAIR PROTEIN RECO"/>
    <property type="match status" value="1"/>
</dbReference>
<sequence>MKSYKDKGIIIKIKQFKESDKLVIILGEEYGRIEAVAKGAGKLLSKKTGSIDLLNLASFSFHKTKGIDLLLEAELLDDYSDIKSSLGSISEIFYLLEIIDKFMLGEGGDNEFYQDLTWFLQMFRSGVLERDILFSGLEL</sequence>
<keyword evidence="2" id="KW-0233">DNA recombination</keyword>
<proteinExistence type="predicted"/>
<dbReference type="AlphaFoldDB" id="A0A955RK16"/>
<dbReference type="InterPro" id="IPR003717">
    <property type="entry name" value="RecO"/>
</dbReference>
<reference evidence="5" key="2">
    <citation type="journal article" date="2021" name="Microbiome">
        <title>Successional dynamics and alternative stable states in a saline activated sludge microbial community over 9 years.</title>
        <authorList>
            <person name="Wang Y."/>
            <person name="Ye J."/>
            <person name="Ju F."/>
            <person name="Liu L."/>
            <person name="Boyd J.A."/>
            <person name="Deng Y."/>
            <person name="Parks D.H."/>
            <person name="Jiang X."/>
            <person name="Yin X."/>
            <person name="Woodcroft B.J."/>
            <person name="Tyson G.W."/>
            <person name="Hugenholtz P."/>
            <person name="Polz M.F."/>
            <person name="Zhang T."/>
        </authorList>
    </citation>
    <scope>NUCLEOTIDE SEQUENCE</scope>
    <source>
        <strain evidence="5">HKST-UBA14</strain>
    </source>
</reference>
<organism evidence="5 6">
    <name type="scientific">Candidatus Dojkabacteria bacterium</name>
    <dbReference type="NCBI Taxonomy" id="2099670"/>
    <lineage>
        <taxon>Bacteria</taxon>
        <taxon>Candidatus Dojkabacteria</taxon>
    </lineage>
</organism>
<dbReference type="Gene3D" id="2.40.50.140">
    <property type="entry name" value="Nucleic acid-binding proteins"/>
    <property type="match status" value="1"/>
</dbReference>
<name>A0A955RK16_9BACT</name>
<accession>A0A955RK16</accession>
<evidence type="ECO:0000313" key="6">
    <source>
        <dbReference type="Proteomes" id="UP000783287"/>
    </source>
</evidence>
<keyword evidence="1" id="KW-0227">DNA damage</keyword>
<keyword evidence="3" id="KW-0234">DNA repair</keyword>
<dbReference type="GO" id="GO:0006310">
    <property type="term" value="P:DNA recombination"/>
    <property type="evidence" value="ECO:0007669"/>
    <property type="project" value="UniProtKB-KW"/>
</dbReference>
<protein>
    <submittedName>
        <fullName evidence="5">DNA repair protein RecO</fullName>
    </submittedName>
</protein>
<dbReference type="PANTHER" id="PTHR33991:SF1">
    <property type="entry name" value="DNA REPAIR PROTEIN RECO"/>
    <property type="match status" value="1"/>
</dbReference>